<evidence type="ECO:0000313" key="4">
    <source>
        <dbReference type="EMBL" id="CAI2384369.1"/>
    </source>
</evidence>
<dbReference type="InterPro" id="IPR057599">
    <property type="entry name" value="TORTIFOLIA1/TORL1-2_C"/>
</dbReference>
<evidence type="ECO:0000313" key="5">
    <source>
        <dbReference type="Proteomes" id="UP001295684"/>
    </source>
</evidence>
<comment type="caution">
    <text evidence="4">The sequence shown here is derived from an EMBL/GenBank/DDBJ whole genome shotgun (WGS) entry which is preliminary data.</text>
</comment>
<dbReference type="EMBL" id="CAMPGE010026698">
    <property type="protein sequence ID" value="CAI2384369.1"/>
    <property type="molecule type" value="Genomic_DNA"/>
</dbReference>
<feature type="compositionally biased region" description="Basic and acidic residues" evidence="1">
    <location>
        <begin position="564"/>
        <end position="595"/>
    </location>
</feature>
<gene>
    <name evidence="4" type="ORF">ECRASSUSDP1_LOCUS25894</name>
</gene>
<protein>
    <recommendedName>
        <fullName evidence="6">TOG domain-containing protein</fullName>
    </recommendedName>
</protein>
<feature type="domain" description="TORTIFOLIA1/SINE1-2 N-terminal" evidence="3">
    <location>
        <begin position="15"/>
        <end position="297"/>
    </location>
</feature>
<feature type="region of interest" description="Disordered" evidence="1">
    <location>
        <begin position="450"/>
        <end position="476"/>
    </location>
</feature>
<organism evidence="4 5">
    <name type="scientific">Euplotes crassus</name>
    <dbReference type="NCBI Taxonomy" id="5936"/>
    <lineage>
        <taxon>Eukaryota</taxon>
        <taxon>Sar</taxon>
        <taxon>Alveolata</taxon>
        <taxon>Ciliophora</taxon>
        <taxon>Intramacronucleata</taxon>
        <taxon>Spirotrichea</taxon>
        <taxon>Hypotrichia</taxon>
        <taxon>Euplotida</taxon>
        <taxon>Euplotidae</taxon>
        <taxon>Moneuplotes</taxon>
    </lineage>
</organism>
<dbReference type="Proteomes" id="UP001295684">
    <property type="component" value="Unassembled WGS sequence"/>
</dbReference>
<name>A0AAD1Y498_EUPCR</name>
<feature type="compositionally biased region" description="Basic and acidic residues" evidence="1">
    <location>
        <begin position="374"/>
        <end position="389"/>
    </location>
</feature>
<dbReference type="SUPFAM" id="SSF48371">
    <property type="entry name" value="ARM repeat"/>
    <property type="match status" value="1"/>
</dbReference>
<feature type="domain" description="TORTIFOLIA1/TORL1-2 C-terminal" evidence="2">
    <location>
        <begin position="750"/>
        <end position="840"/>
    </location>
</feature>
<dbReference type="AlphaFoldDB" id="A0AAD1Y498"/>
<evidence type="ECO:0000259" key="3">
    <source>
        <dbReference type="Pfam" id="PF24714"/>
    </source>
</evidence>
<feature type="compositionally biased region" description="Basic and acidic residues" evidence="1">
    <location>
        <begin position="513"/>
        <end position="523"/>
    </location>
</feature>
<dbReference type="InterPro" id="IPR057600">
    <property type="entry name" value="TORTIFOLIA1/SINE1-2_N"/>
</dbReference>
<dbReference type="PANTHER" id="PTHR31355:SF7">
    <property type="entry name" value="MICROTUBULE-ASSOCIATED PROTEIN TORTIFOLIA1"/>
    <property type="match status" value="1"/>
</dbReference>
<dbReference type="GO" id="GO:0005874">
    <property type="term" value="C:microtubule"/>
    <property type="evidence" value="ECO:0007669"/>
    <property type="project" value="InterPro"/>
</dbReference>
<dbReference type="Gene3D" id="1.25.10.10">
    <property type="entry name" value="Leucine-rich Repeat Variant"/>
    <property type="match status" value="1"/>
</dbReference>
<dbReference type="Pfam" id="PF24714">
    <property type="entry name" value="TOR1L1_N"/>
    <property type="match status" value="1"/>
</dbReference>
<feature type="region of interest" description="Disordered" evidence="1">
    <location>
        <begin position="301"/>
        <end position="403"/>
    </location>
</feature>
<feature type="compositionally biased region" description="Basic and acidic residues" evidence="1">
    <location>
        <begin position="453"/>
        <end position="476"/>
    </location>
</feature>
<evidence type="ECO:0000256" key="1">
    <source>
        <dbReference type="SAM" id="MobiDB-lite"/>
    </source>
</evidence>
<keyword evidence="5" id="KW-1185">Reference proteome</keyword>
<accession>A0AAD1Y498</accession>
<dbReference type="GO" id="GO:0008017">
    <property type="term" value="F:microtubule binding"/>
    <property type="evidence" value="ECO:0007669"/>
    <property type="project" value="InterPro"/>
</dbReference>
<reference evidence="4" key="1">
    <citation type="submission" date="2023-07" db="EMBL/GenBank/DDBJ databases">
        <authorList>
            <consortium name="AG Swart"/>
            <person name="Singh M."/>
            <person name="Singh A."/>
            <person name="Seah K."/>
            <person name="Emmerich C."/>
        </authorList>
    </citation>
    <scope>NUCLEOTIDE SEQUENCE</scope>
    <source>
        <strain evidence="4">DP1</strain>
    </source>
</reference>
<sequence length="884" mass="101938">MSKKKGFYANINSNQEFRQALLQSLSKFEDNHTQKTAWNEVRELMTEHIINTERMNTFLYLISEQNQHMKISQKEYIKLYGLAGEIFEETLLPFIPKIMGYMKKKLKNNDTHLHEVCSESLGSIVHHVLKNIENFDDCLNTFEGNILKGIYSSLNSPAKNTQVGAGMCLSKIIQNAPIDVLKECLEGISDKLVSLLSSTSCKCHTQILESLISLVLAVEEEFEPFSVGFLPYLLECMAMNEWSTRKMAIDVIYTLAAILKEALLPFKSEILEVLNHSRFDKYKPVREATLEAYQTIKALGGDDDLDESDPNVKTKKQKPPSLRETIRQAKRGNKAQKNPEPNFEILDNTDNSKKLSAATQKRLERKKAAMNAPEEDKKEHRPITSDIKKMPKNSNFFKQNKGKKEQGIEIFVSGQPNKIDYEENMKKHQEAEAEIKRSKAKDEDFGIQIYENPSHDKESSKVQDKPRATWKREESKVQNNFEDRPIGGLGGGVKDPKDIDIQIFVKGNPPPQAEERGSPKIKSEQVQQNFGYQTEEKDEGDENELQGKEYENSMNLLKKHKEMMNDSANRDKSRDFPPKFGDFEQRDREEQERRRNQQSFAYQDRVQQDYQARSPLNYPPQAPMTPPVQQSYPSQNELVIMNKVEVFTQQMTNSMANLQNFVRSEMTGIKQRLTYLESKVESLARRQNELELDRLNQKDNHRAIEQPPILQHPPPLIDSVQVPTFDNKEMYPGQQKSFTDNTRIHEPFDEWSTALSYVQQEKVNMAYSLILQKREDMMLFKLMGRTGVCLEKLDPENLEKVLTTIVSTLKSKAFVDLLLPWVSSFCRLFTQLDPVIQKVHIVKGIEQALLTLKTDTQEYLDQMQKEDVERMYAFIKAQGDGNSL</sequence>
<dbReference type="InterPro" id="IPR033337">
    <property type="entry name" value="TORTIFOLIA1/SINE1-2"/>
</dbReference>
<dbReference type="PANTHER" id="PTHR31355">
    <property type="entry name" value="MICROTUBULE-ASSOCIATED PROTEIN TORTIFOLIA1"/>
    <property type="match status" value="1"/>
</dbReference>
<dbReference type="InterPro" id="IPR011989">
    <property type="entry name" value="ARM-like"/>
</dbReference>
<proteinExistence type="predicted"/>
<dbReference type="Pfam" id="PF24713">
    <property type="entry name" value="TOR1L1_C"/>
    <property type="match status" value="1"/>
</dbReference>
<evidence type="ECO:0008006" key="6">
    <source>
        <dbReference type="Google" id="ProtNLM"/>
    </source>
</evidence>
<evidence type="ECO:0000259" key="2">
    <source>
        <dbReference type="Pfam" id="PF24713"/>
    </source>
</evidence>
<feature type="region of interest" description="Disordered" evidence="1">
    <location>
        <begin position="564"/>
        <end position="606"/>
    </location>
</feature>
<dbReference type="InterPro" id="IPR016024">
    <property type="entry name" value="ARM-type_fold"/>
</dbReference>
<feature type="region of interest" description="Disordered" evidence="1">
    <location>
        <begin position="505"/>
        <end position="548"/>
    </location>
</feature>